<evidence type="ECO:0000256" key="2">
    <source>
        <dbReference type="ARBA" id="ARBA00023015"/>
    </source>
</evidence>
<evidence type="ECO:0000313" key="7">
    <source>
        <dbReference type="Proteomes" id="UP000032024"/>
    </source>
</evidence>
<dbReference type="Proteomes" id="UP000032024">
    <property type="component" value="Chromosome"/>
</dbReference>
<evidence type="ECO:0000256" key="1">
    <source>
        <dbReference type="ARBA" id="ARBA00009437"/>
    </source>
</evidence>
<keyword evidence="3" id="KW-0238">DNA-binding</keyword>
<feature type="domain" description="HTH lysR-type" evidence="5">
    <location>
        <begin position="1"/>
        <end position="60"/>
    </location>
</feature>
<dbReference type="RefSeq" id="WP_035183461.1">
    <property type="nucleotide sequence ID" value="NZ_CP010525.1"/>
</dbReference>
<accession>A0AAN0WA53</accession>
<dbReference type="InterPro" id="IPR050950">
    <property type="entry name" value="HTH-type_LysR_regulators"/>
</dbReference>
<sequence>MNIKDLQYYQKLYQEKRYTKVADYFHVSQPAITAAIQRLEKELGTQLIIRDQSHHEIRFTESGRQFERHATQMLKELDIARQEIKALKMEKVSIGLPPIIGNYYFPAISSMLAKEHLLQNINVYEDGSQSLFHKLLAGKIDMALLGAIHPLEDEQITNHLLARKKFKIIVSPKHPLATRKSVAFQELKDETFIQLSDHFIHPLAFERLSKQAHIHPPVIYRTNDIQIIKGMVAENVGISFFTEIAVSDYDPVMALPLSDPGQPEFLISLAYRSNHILTPLQQKLADVLTKWEQRMNGS</sequence>
<dbReference type="InterPro" id="IPR000847">
    <property type="entry name" value="LysR_HTH_N"/>
</dbReference>
<dbReference type="EMBL" id="CP010525">
    <property type="protein sequence ID" value="AJO21420.1"/>
    <property type="molecule type" value="Genomic_DNA"/>
</dbReference>
<dbReference type="PRINTS" id="PR00039">
    <property type="entry name" value="HTHLYSR"/>
</dbReference>
<keyword evidence="7" id="KW-1185">Reference proteome</keyword>
<dbReference type="AlphaFoldDB" id="A0AAN0WA53"/>
<dbReference type="PROSITE" id="PS50931">
    <property type="entry name" value="HTH_LYSR"/>
    <property type="match status" value="1"/>
</dbReference>
<keyword evidence="2" id="KW-0805">Transcription regulation</keyword>
<evidence type="ECO:0000256" key="4">
    <source>
        <dbReference type="ARBA" id="ARBA00023163"/>
    </source>
</evidence>
<dbReference type="Pfam" id="PF00126">
    <property type="entry name" value="HTH_1"/>
    <property type="match status" value="1"/>
</dbReference>
<gene>
    <name evidence="6" type="ORF">SB48_HM08orf00960</name>
</gene>
<dbReference type="PANTHER" id="PTHR30419:SF8">
    <property type="entry name" value="NITROGEN ASSIMILATION TRANSCRIPTIONAL ACTIVATOR-RELATED"/>
    <property type="match status" value="1"/>
</dbReference>
<proteinExistence type="inferred from homology"/>
<evidence type="ECO:0000259" key="5">
    <source>
        <dbReference type="PROSITE" id="PS50931"/>
    </source>
</evidence>
<protein>
    <submittedName>
        <fullName evidence="6">LysR family transcriptional regulator</fullName>
    </submittedName>
</protein>
<evidence type="ECO:0000256" key="3">
    <source>
        <dbReference type="ARBA" id="ARBA00023125"/>
    </source>
</evidence>
<organism evidence="6 7">
    <name type="scientific">Heyndrickxia coagulans</name>
    <name type="common">Weizmannia coagulans</name>
    <dbReference type="NCBI Taxonomy" id="1398"/>
    <lineage>
        <taxon>Bacteria</taxon>
        <taxon>Bacillati</taxon>
        <taxon>Bacillota</taxon>
        <taxon>Bacilli</taxon>
        <taxon>Bacillales</taxon>
        <taxon>Bacillaceae</taxon>
        <taxon>Heyndrickxia</taxon>
    </lineage>
</organism>
<reference evidence="7" key="1">
    <citation type="submission" date="2015-01" db="EMBL/GenBank/DDBJ databases">
        <title>Comparative genome analysis of Bacillus coagulans HM-08, Clostridium butyricum HM-68, Bacillus subtilis HM-66 and Bacillus paralicheniformis BL-09.</title>
        <authorList>
            <person name="Zhang H."/>
        </authorList>
    </citation>
    <scope>NUCLEOTIDE SEQUENCE [LARGE SCALE GENOMIC DNA]</scope>
    <source>
        <strain evidence="7">HM-08</strain>
    </source>
</reference>
<dbReference type="GO" id="GO:0003677">
    <property type="term" value="F:DNA binding"/>
    <property type="evidence" value="ECO:0007669"/>
    <property type="project" value="UniProtKB-KW"/>
</dbReference>
<dbReference type="Pfam" id="PF03466">
    <property type="entry name" value="LysR_substrate"/>
    <property type="match status" value="1"/>
</dbReference>
<dbReference type="InterPro" id="IPR005119">
    <property type="entry name" value="LysR_subst-bd"/>
</dbReference>
<comment type="similarity">
    <text evidence="1">Belongs to the LysR transcriptional regulatory family.</text>
</comment>
<dbReference type="InterPro" id="IPR036390">
    <property type="entry name" value="WH_DNA-bd_sf"/>
</dbReference>
<evidence type="ECO:0000313" key="6">
    <source>
        <dbReference type="EMBL" id="AJO21420.1"/>
    </source>
</evidence>
<dbReference type="GO" id="GO:0005829">
    <property type="term" value="C:cytosol"/>
    <property type="evidence" value="ECO:0007669"/>
    <property type="project" value="TreeGrafter"/>
</dbReference>
<keyword evidence="4" id="KW-0804">Transcription</keyword>
<name>A0AAN0WA53_HEYCO</name>
<dbReference type="Gene3D" id="1.10.10.10">
    <property type="entry name" value="Winged helix-like DNA-binding domain superfamily/Winged helix DNA-binding domain"/>
    <property type="match status" value="1"/>
</dbReference>
<dbReference type="SUPFAM" id="SSF53850">
    <property type="entry name" value="Periplasmic binding protein-like II"/>
    <property type="match status" value="1"/>
</dbReference>
<dbReference type="SUPFAM" id="SSF46785">
    <property type="entry name" value="Winged helix' DNA-binding domain"/>
    <property type="match status" value="1"/>
</dbReference>
<dbReference type="PANTHER" id="PTHR30419">
    <property type="entry name" value="HTH-TYPE TRANSCRIPTIONAL REGULATOR YBHD"/>
    <property type="match status" value="1"/>
</dbReference>
<dbReference type="Gene3D" id="3.40.190.290">
    <property type="match status" value="1"/>
</dbReference>
<dbReference type="InterPro" id="IPR036388">
    <property type="entry name" value="WH-like_DNA-bd_sf"/>
</dbReference>
<dbReference type="GO" id="GO:0003700">
    <property type="term" value="F:DNA-binding transcription factor activity"/>
    <property type="evidence" value="ECO:0007669"/>
    <property type="project" value="InterPro"/>
</dbReference>